<comment type="caution">
    <text evidence="2">The sequence shown here is derived from an EMBL/GenBank/DDBJ whole genome shotgun (WGS) entry which is preliminary data.</text>
</comment>
<evidence type="ECO:0000313" key="2">
    <source>
        <dbReference type="EMBL" id="MBB5726424.1"/>
    </source>
</evidence>
<dbReference type="RefSeq" id="WP_184037624.1">
    <property type="nucleotide sequence ID" value="NZ_BAABAR010000003.1"/>
</dbReference>
<evidence type="ECO:0000256" key="1">
    <source>
        <dbReference type="SAM" id="MobiDB-lite"/>
    </source>
</evidence>
<dbReference type="Proteomes" id="UP000560131">
    <property type="component" value="Unassembled WGS sequence"/>
</dbReference>
<protein>
    <submittedName>
        <fullName evidence="2">Uncharacterized protein</fullName>
    </submittedName>
</protein>
<keyword evidence="3" id="KW-1185">Reference proteome</keyword>
<sequence length="338" mass="36254">MVHASRRSSSGFSHWLRTGRLPPVRTADGIELKFNPWHDPTDGRFTFAGAGSTQGVGTRDSRQPRLRRGARGGSSKSTGGPPAGPDPRIYSKISPKAKAGNAKQSHPIGKFAGGAGEGLYDAVKETVTGTYSLLTTNPVTTIKDINSGVAAMIDGALAAEDTPAHVQVQRAASAVAHMSPHDLGHVVGSTVGDAASAVAPGAALSKVSRLRYLRTLRPHTVYESPKIKNMKENLGKEPAPWKDYNNGAEGAQPGFAPALMRTMPDGSMRPVKFDGIDGDYVIDRKWAVVNRPRARAQALRQSEVLAQHRLVGTWEVPDEIQKVKALKLFKDLKYAISR</sequence>
<dbReference type="EMBL" id="JACIJN010000007">
    <property type="protein sequence ID" value="MBB5726424.1"/>
    <property type="molecule type" value="Genomic_DNA"/>
</dbReference>
<feature type="region of interest" description="Disordered" evidence="1">
    <location>
        <begin position="43"/>
        <end position="108"/>
    </location>
</feature>
<organism evidence="2 3">
    <name type="scientific">Sphingomonas endophytica</name>
    <dbReference type="NCBI Taxonomy" id="869719"/>
    <lineage>
        <taxon>Bacteria</taxon>
        <taxon>Pseudomonadati</taxon>
        <taxon>Pseudomonadota</taxon>
        <taxon>Alphaproteobacteria</taxon>
        <taxon>Sphingomonadales</taxon>
        <taxon>Sphingomonadaceae</taxon>
        <taxon>Sphingomonas</taxon>
    </lineage>
</organism>
<evidence type="ECO:0000313" key="3">
    <source>
        <dbReference type="Proteomes" id="UP000560131"/>
    </source>
</evidence>
<reference evidence="2 3" key="1">
    <citation type="submission" date="2020-08" db="EMBL/GenBank/DDBJ databases">
        <title>Genomic Encyclopedia of Type Strains, Phase IV (KMG-IV): sequencing the most valuable type-strain genomes for metagenomic binning, comparative biology and taxonomic classification.</title>
        <authorList>
            <person name="Goeker M."/>
        </authorList>
    </citation>
    <scope>NUCLEOTIDE SEQUENCE [LARGE SCALE GENOMIC DNA]</scope>
    <source>
        <strain evidence="2 3">DSM 101535</strain>
    </source>
</reference>
<gene>
    <name evidence="2" type="ORF">FHS97_002364</name>
</gene>
<proteinExistence type="predicted"/>
<accession>A0ABR6N6J2</accession>
<name>A0ABR6N6J2_9SPHN</name>